<evidence type="ECO:0000256" key="2">
    <source>
        <dbReference type="PROSITE-ProRule" id="PRU00335"/>
    </source>
</evidence>
<dbReference type="InterPro" id="IPR050624">
    <property type="entry name" value="HTH-type_Tx_Regulator"/>
</dbReference>
<dbReference type="OrthoDB" id="881297at2"/>
<protein>
    <submittedName>
        <fullName evidence="4">TetR/AcrR family transcriptional regulator</fullName>
    </submittedName>
</protein>
<dbReference type="Proteomes" id="UP000435357">
    <property type="component" value="Unassembled WGS sequence"/>
</dbReference>
<dbReference type="Pfam" id="PF00440">
    <property type="entry name" value="TetR_N"/>
    <property type="match status" value="1"/>
</dbReference>
<dbReference type="Gene3D" id="1.10.10.60">
    <property type="entry name" value="Homeodomain-like"/>
    <property type="match status" value="1"/>
</dbReference>
<dbReference type="PANTHER" id="PTHR43479:SF11">
    <property type="entry name" value="ACREF_ENVCD OPERON REPRESSOR-RELATED"/>
    <property type="match status" value="1"/>
</dbReference>
<dbReference type="GO" id="GO:0003677">
    <property type="term" value="F:DNA binding"/>
    <property type="evidence" value="ECO:0007669"/>
    <property type="project" value="UniProtKB-UniRule"/>
</dbReference>
<evidence type="ECO:0000313" key="4">
    <source>
        <dbReference type="EMBL" id="KAB1063178.1"/>
    </source>
</evidence>
<feature type="DNA-binding region" description="H-T-H motif" evidence="2">
    <location>
        <begin position="30"/>
        <end position="49"/>
    </location>
</feature>
<feature type="domain" description="HTH tetR-type" evidence="3">
    <location>
        <begin position="7"/>
        <end position="67"/>
    </location>
</feature>
<dbReference type="Gene3D" id="1.10.357.10">
    <property type="entry name" value="Tetracycline Repressor, domain 2"/>
    <property type="match status" value="1"/>
</dbReference>
<dbReference type="InterPro" id="IPR001647">
    <property type="entry name" value="HTH_TetR"/>
</dbReference>
<accession>A0A6N6M539</accession>
<dbReference type="PANTHER" id="PTHR43479">
    <property type="entry name" value="ACREF/ENVCD OPERON REPRESSOR-RELATED"/>
    <property type="match status" value="1"/>
</dbReference>
<comment type="caution">
    <text evidence="4">The sequence shown here is derived from an EMBL/GenBank/DDBJ whole genome shotgun (WGS) entry which is preliminary data.</text>
</comment>
<dbReference type="SUPFAM" id="SSF48498">
    <property type="entry name" value="Tetracyclin repressor-like, C-terminal domain"/>
    <property type="match status" value="1"/>
</dbReference>
<keyword evidence="5" id="KW-1185">Reference proteome</keyword>
<dbReference type="EMBL" id="WACR01000009">
    <property type="protein sequence ID" value="KAB1063178.1"/>
    <property type="molecule type" value="Genomic_DNA"/>
</dbReference>
<evidence type="ECO:0000256" key="1">
    <source>
        <dbReference type="ARBA" id="ARBA00023125"/>
    </source>
</evidence>
<evidence type="ECO:0000259" key="3">
    <source>
        <dbReference type="PROSITE" id="PS50977"/>
    </source>
</evidence>
<keyword evidence="1 2" id="KW-0238">DNA-binding</keyword>
<dbReference type="InterPro" id="IPR036271">
    <property type="entry name" value="Tet_transcr_reg_TetR-rel_C_sf"/>
</dbReference>
<proteinExistence type="predicted"/>
<evidence type="ECO:0000313" key="5">
    <source>
        <dbReference type="Proteomes" id="UP000435357"/>
    </source>
</evidence>
<gene>
    <name evidence="4" type="ORF">F3059_11075</name>
</gene>
<sequence length="214" mass="24953">MAKGEEKDWKESTVPAITELFMKNGIKSMTMDDIARELSISKKTLYKFVDNKHDLVKQCAIHRECQHIDHVEAIMSKNLNAIDEMYAITDFVINMLLEIHPSIFYDLEKYYPEAFKSFNEFKGEFISKCIVENINKGIEEGLYRKDANPQLIGYFYSTLIDAVLHSQHSKDCNEAIPRVQVEAFRYHMRGIASEKGFQYLKKIKKQLLPENNDK</sequence>
<dbReference type="RefSeq" id="WP_151169222.1">
    <property type="nucleotide sequence ID" value="NZ_WACR01000009.1"/>
</dbReference>
<dbReference type="AlphaFoldDB" id="A0A6N6M539"/>
<reference evidence="4 5" key="1">
    <citation type="submission" date="2019-09" db="EMBL/GenBank/DDBJ databases">
        <title>Genomes of Cryomorphaceae.</title>
        <authorList>
            <person name="Bowman J.P."/>
        </authorList>
    </citation>
    <scope>NUCLEOTIDE SEQUENCE [LARGE SCALE GENOMIC DNA]</scope>
    <source>
        <strain evidence="4 5">KCTC 52047</strain>
    </source>
</reference>
<organism evidence="4 5">
    <name type="scientific">Salibacter halophilus</name>
    <dbReference type="NCBI Taxonomy" id="1803916"/>
    <lineage>
        <taxon>Bacteria</taxon>
        <taxon>Pseudomonadati</taxon>
        <taxon>Bacteroidota</taxon>
        <taxon>Flavobacteriia</taxon>
        <taxon>Flavobacteriales</taxon>
        <taxon>Salibacteraceae</taxon>
        <taxon>Salibacter</taxon>
    </lineage>
</organism>
<name>A0A6N6M539_9FLAO</name>
<dbReference type="InterPro" id="IPR009057">
    <property type="entry name" value="Homeodomain-like_sf"/>
</dbReference>
<dbReference type="PROSITE" id="PS50977">
    <property type="entry name" value="HTH_TETR_2"/>
    <property type="match status" value="1"/>
</dbReference>
<dbReference type="SUPFAM" id="SSF46689">
    <property type="entry name" value="Homeodomain-like"/>
    <property type="match status" value="1"/>
</dbReference>